<gene>
    <name evidence="2" type="ORF">COEREDRAFT_84364</name>
</gene>
<dbReference type="PANTHER" id="PTHR12840">
    <property type="entry name" value="NADH-UBIQUINONE OXIDOREDUCTASE ASHI SUBUNIT"/>
    <property type="match status" value="1"/>
</dbReference>
<keyword evidence="1" id="KW-0812">Transmembrane</keyword>
<dbReference type="EMBL" id="KZ303486">
    <property type="protein sequence ID" value="PIA19754.1"/>
    <property type="molecule type" value="Genomic_DNA"/>
</dbReference>
<proteinExistence type="predicted"/>
<reference evidence="2 3" key="1">
    <citation type="journal article" date="2015" name="Genome Biol. Evol.">
        <title>Phylogenomic analyses indicate that early fungi evolved digesting cell walls of algal ancestors of land plants.</title>
        <authorList>
            <person name="Chang Y."/>
            <person name="Wang S."/>
            <person name="Sekimoto S."/>
            <person name="Aerts A.L."/>
            <person name="Choi C."/>
            <person name="Clum A."/>
            <person name="LaButti K.M."/>
            <person name="Lindquist E.A."/>
            <person name="Yee Ngan C."/>
            <person name="Ohm R.A."/>
            <person name="Salamov A.A."/>
            <person name="Grigoriev I.V."/>
            <person name="Spatafora J.W."/>
            <person name="Berbee M.L."/>
        </authorList>
    </citation>
    <scope>NUCLEOTIDE SEQUENCE [LARGE SCALE GENOMIC DNA]</scope>
    <source>
        <strain evidence="2 3">NRRL 1564</strain>
    </source>
</reference>
<dbReference type="GO" id="GO:0005739">
    <property type="term" value="C:mitochondrion"/>
    <property type="evidence" value="ECO:0007669"/>
    <property type="project" value="InterPro"/>
</dbReference>
<dbReference type="PANTHER" id="PTHR12840:SF1">
    <property type="entry name" value="NADH DEHYDROGENASE [UBIQUINONE] 1 BETA SUBCOMPLEX SUBUNIT 8, MITOCHONDRIAL"/>
    <property type="match status" value="1"/>
</dbReference>
<protein>
    <submittedName>
        <fullName evidence="2">Uncharacterized protein</fullName>
    </submittedName>
</protein>
<evidence type="ECO:0000313" key="2">
    <source>
        <dbReference type="EMBL" id="PIA19754.1"/>
    </source>
</evidence>
<keyword evidence="1" id="KW-1133">Transmembrane helix</keyword>
<evidence type="ECO:0000256" key="1">
    <source>
        <dbReference type="SAM" id="Phobius"/>
    </source>
</evidence>
<dbReference type="Pfam" id="PF05821">
    <property type="entry name" value="NDUF_B8"/>
    <property type="match status" value="1"/>
</dbReference>
<dbReference type="OrthoDB" id="2014058at2759"/>
<accession>A0A2G5BL63</accession>
<keyword evidence="3" id="KW-1185">Reference proteome</keyword>
<dbReference type="InterPro" id="IPR008699">
    <property type="entry name" value="NDUFB8"/>
</dbReference>
<keyword evidence="1" id="KW-0472">Membrane</keyword>
<evidence type="ECO:0000313" key="3">
    <source>
        <dbReference type="Proteomes" id="UP000242474"/>
    </source>
</evidence>
<feature type="transmembrane region" description="Helical" evidence="1">
    <location>
        <begin position="140"/>
        <end position="158"/>
    </location>
</feature>
<sequence length="199" mass="22913">MVEGWQSKKTDTGVIIAENSVKLITNRLLDYSQLRRMMNRAMVSVSMRTIAAKQLSPLTRVGLGGTRFVSSQYKKKHYMDPDPQIGDYPNLPQVFSEERPQRGWWDRQNRRNFGETIPEQYEILNMLAPTQYRSPGWKQVSKMWAGFIITIGSVYYFISQTAPERPYMRAYYPNGLKEELGGLPTRTMADAIKEASESS</sequence>
<dbReference type="Proteomes" id="UP000242474">
    <property type="component" value="Unassembled WGS sequence"/>
</dbReference>
<dbReference type="AlphaFoldDB" id="A0A2G5BL63"/>
<organism evidence="2 3">
    <name type="scientific">Coemansia reversa (strain ATCC 12441 / NRRL 1564)</name>
    <dbReference type="NCBI Taxonomy" id="763665"/>
    <lineage>
        <taxon>Eukaryota</taxon>
        <taxon>Fungi</taxon>
        <taxon>Fungi incertae sedis</taxon>
        <taxon>Zoopagomycota</taxon>
        <taxon>Kickxellomycotina</taxon>
        <taxon>Kickxellomycetes</taxon>
        <taxon>Kickxellales</taxon>
        <taxon>Kickxellaceae</taxon>
        <taxon>Coemansia</taxon>
    </lineage>
</organism>
<dbReference type="STRING" id="763665.A0A2G5BL63"/>
<name>A0A2G5BL63_COERN</name>